<dbReference type="Proteomes" id="UP000317663">
    <property type="component" value="Unassembled WGS sequence"/>
</dbReference>
<name>A0A502GCA6_9GAMM</name>
<keyword evidence="2" id="KW-1185">Reference proteome</keyword>
<proteinExistence type="predicted"/>
<evidence type="ECO:0000313" key="1">
    <source>
        <dbReference type="EMBL" id="TPG59897.1"/>
    </source>
</evidence>
<sequence length="317" mass="36053">MSRKIKIEDTNEVSNNGLLDSLSLEELIAMKSKCSFAMEDFLDSLIESKKKHLVAASADPMLDYLNNDVDLLKAATENYGSTWLKKEDGLMGIVSQPVMLKNTFIRPDVMEKLMEKGIERNIGFGQGLIINNPVLIGLHTSLMRELIASEVDSNGDKKYNKYEGSLKWDEFPRKMRDGNGIWRIQDPTLEQQFIECGGVGMSIADDQWGAWEYHLDKCNFMSITYDKISYEQEDNLLKYLAKQNLVPEGYQIVSGLEDYNEGFRYALCMPSVEVASPWSETNKETGKMEQGIEFWNAWTHKVGVVMGSFVLVNAKRH</sequence>
<reference evidence="1 2" key="1">
    <citation type="journal article" date="2019" name="Environ. Microbiol.">
        <title>Species interactions and distinct microbial communities in high Arctic permafrost affected cryosols are associated with the CH4 and CO2 gas fluxes.</title>
        <authorList>
            <person name="Altshuler I."/>
            <person name="Hamel J."/>
            <person name="Turney S."/>
            <person name="Magnuson E."/>
            <person name="Levesque R."/>
            <person name="Greer C."/>
            <person name="Whyte L.G."/>
        </authorList>
    </citation>
    <scope>NUCLEOTIDE SEQUENCE [LARGE SCALE GENOMIC DNA]</scope>
    <source>
        <strain evidence="1 2">E4</strain>
    </source>
</reference>
<comment type="caution">
    <text evidence="1">The sequence shown here is derived from an EMBL/GenBank/DDBJ whole genome shotgun (WGS) entry which is preliminary data.</text>
</comment>
<organism evidence="1 2">
    <name type="scientific">Ewingella americana</name>
    <dbReference type="NCBI Taxonomy" id="41202"/>
    <lineage>
        <taxon>Bacteria</taxon>
        <taxon>Pseudomonadati</taxon>
        <taxon>Pseudomonadota</taxon>
        <taxon>Gammaproteobacteria</taxon>
        <taxon>Enterobacterales</taxon>
        <taxon>Yersiniaceae</taxon>
        <taxon>Ewingella</taxon>
    </lineage>
</organism>
<gene>
    <name evidence="1" type="ORF">EAH77_15130</name>
</gene>
<dbReference type="RefSeq" id="WP_140473627.1">
    <property type="nucleotide sequence ID" value="NZ_RCZD01000008.1"/>
</dbReference>
<dbReference type="AlphaFoldDB" id="A0A502GCA6"/>
<dbReference type="EMBL" id="RCZD01000008">
    <property type="protein sequence ID" value="TPG59897.1"/>
    <property type="molecule type" value="Genomic_DNA"/>
</dbReference>
<evidence type="ECO:0000313" key="2">
    <source>
        <dbReference type="Proteomes" id="UP000317663"/>
    </source>
</evidence>
<accession>A0A502GCA6</accession>
<protein>
    <submittedName>
        <fullName evidence="1">Uncharacterized protein</fullName>
    </submittedName>
</protein>